<evidence type="ECO:0000256" key="3">
    <source>
        <dbReference type="ARBA" id="ARBA00022771"/>
    </source>
</evidence>
<feature type="region of interest" description="Disordered" evidence="6">
    <location>
        <begin position="1"/>
        <end position="61"/>
    </location>
</feature>
<feature type="domain" description="C2H2-type" evidence="7">
    <location>
        <begin position="96"/>
        <end position="125"/>
    </location>
</feature>
<keyword evidence="1" id="KW-0479">Metal-binding</keyword>
<evidence type="ECO:0000256" key="4">
    <source>
        <dbReference type="ARBA" id="ARBA00022833"/>
    </source>
</evidence>
<evidence type="ECO:0000313" key="8">
    <source>
        <dbReference type="EMBL" id="CAL1699875.1"/>
    </source>
</evidence>
<dbReference type="PROSITE" id="PS50157">
    <property type="entry name" value="ZINC_FINGER_C2H2_2"/>
    <property type="match status" value="2"/>
</dbReference>
<keyword evidence="3 5" id="KW-0863">Zinc-finger</keyword>
<gene>
    <name evidence="8" type="ORF">GFSPODELE1_LOCUS2887</name>
</gene>
<evidence type="ECO:0000256" key="5">
    <source>
        <dbReference type="PROSITE-ProRule" id="PRU00042"/>
    </source>
</evidence>
<feature type="compositionally biased region" description="Pro residues" evidence="6">
    <location>
        <begin position="177"/>
        <end position="186"/>
    </location>
</feature>
<feature type="region of interest" description="Disordered" evidence="6">
    <location>
        <begin position="266"/>
        <end position="359"/>
    </location>
</feature>
<feature type="compositionally biased region" description="Polar residues" evidence="6">
    <location>
        <begin position="1"/>
        <end position="31"/>
    </location>
</feature>
<dbReference type="Proteomes" id="UP001497453">
    <property type="component" value="Chromosome 2"/>
</dbReference>
<evidence type="ECO:0000259" key="7">
    <source>
        <dbReference type="PROSITE" id="PS50157"/>
    </source>
</evidence>
<dbReference type="PANTHER" id="PTHR14003">
    <property type="entry name" value="TRANSCRIPTIONAL REPRESSOR PROTEIN YY"/>
    <property type="match status" value="1"/>
</dbReference>
<dbReference type="EMBL" id="OZ037945">
    <property type="protein sequence ID" value="CAL1699875.1"/>
    <property type="molecule type" value="Genomic_DNA"/>
</dbReference>
<reference evidence="9" key="1">
    <citation type="submission" date="2024-04" db="EMBL/GenBank/DDBJ databases">
        <authorList>
            <person name="Shaw F."/>
            <person name="Minotto A."/>
        </authorList>
    </citation>
    <scope>NUCLEOTIDE SEQUENCE [LARGE SCALE GENOMIC DNA]</scope>
</reference>
<dbReference type="PANTHER" id="PTHR14003:SF19">
    <property type="entry name" value="YY2 TRANSCRIPTION FACTOR"/>
    <property type="match status" value="1"/>
</dbReference>
<name>A0ABP1CW25_9APHY</name>
<feature type="compositionally biased region" description="Low complexity" evidence="6">
    <location>
        <begin position="142"/>
        <end position="153"/>
    </location>
</feature>
<dbReference type="SMART" id="SM00355">
    <property type="entry name" value="ZnF_C2H2"/>
    <property type="match status" value="2"/>
</dbReference>
<dbReference type="Gene3D" id="3.30.160.60">
    <property type="entry name" value="Classic Zinc Finger"/>
    <property type="match status" value="2"/>
</dbReference>
<feature type="compositionally biased region" description="Polar residues" evidence="6">
    <location>
        <begin position="333"/>
        <end position="357"/>
    </location>
</feature>
<feature type="compositionally biased region" description="Polar residues" evidence="6">
    <location>
        <begin position="159"/>
        <end position="173"/>
    </location>
</feature>
<evidence type="ECO:0000256" key="6">
    <source>
        <dbReference type="SAM" id="MobiDB-lite"/>
    </source>
</evidence>
<dbReference type="SUPFAM" id="SSF57667">
    <property type="entry name" value="beta-beta-alpha zinc fingers"/>
    <property type="match status" value="1"/>
</dbReference>
<feature type="compositionally biased region" description="Polar residues" evidence="6">
    <location>
        <begin position="266"/>
        <end position="287"/>
    </location>
</feature>
<evidence type="ECO:0000256" key="2">
    <source>
        <dbReference type="ARBA" id="ARBA00022737"/>
    </source>
</evidence>
<dbReference type="InterPro" id="IPR036236">
    <property type="entry name" value="Znf_C2H2_sf"/>
</dbReference>
<dbReference type="InterPro" id="IPR013087">
    <property type="entry name" value="Znf_C2H2_type"/>
</dbReference>
<keyword evidence="2" id="KW-0677">Repeat</keyword>
<feature type="domain" description="C2H2-type" evidence="7">
    <location>
        <begin position="68"/>
        <end position="95"/>
    </location>
</feature>
<feature type="region of interest" description="Disordered" evidence="6">
    <location>
        <begin position="123"/>
        <end position="191"/>
    </location>
</feature>
<accession>A0ABP1CW25</accession>
<organism evidence="8 9">
    <name type="scientific">Somion occarium</name>
    <dbReference type="NCBI Taxonomy" id="3059160"/>
    <lineage>
        <taxon>Eukaryota</taxon>
        <taxon>Fungi</taxon>
        <taxon>Dikarya</taxon>
        <taxon>Basidiomycota</taxon>
        <taxon>Agaricomycotina</taxon>
        <taxon>Agaricomycetes</taxon>
        <taxon>Polyporales</taxon>
        <taxon>Cerrenaceae</taxon>
        <taxon>Somion</taxon>
    </lineage>
</organism>
<sequence>MSSSPCSPDSPVTSFNGGEHVSGTQSPTSPDSHYAPTESRLTPHFDATPPQASSPSAVARNGSKVKKFACQQCDRSFSTSGHLARHIRIHTGERNHKCPFPGCETRCSRQDNLQQHYRIHLSPGSRRTAARDAAGRRRRRGSSAASNSSIEAALHSPTFPVNMSGITTTNDASLTYPEPPNTPPPLEHGRPRLQLPPLPTPIIDRHPFSDDVYYGSPGSYPSSAPCRMSYGFSESEGTLSPIPRTSGGHMQTHDMPIAQRISSAYPSHHQQMSITSGSSRLFHSHSPSFEAPGIQRITDRPHPHNTSTLNLSPSHPYSSQIHGFHPQALHSPPLSSDSGLSTPEVSTTPHSATSSLLSDYEGSCRAPEHYIAGTFSPRDGTSGHVIEPPLASPFPLNQSSQSPYVGSQNGFIPTSPVSAWAELLVISSDLTLAPDDKKSRLTELRESHL</sequence>
<feature type="region of interest" description="Disordered" evidence="6">
    <location>
        <begin position="371"/>
        <end position="401"/>
    </location>
</feature>
<dbReference type="PROSITE" id="PS00028">
    <property type="entry name" value="ZINC_FINGER_C2H2_1"/>
    <property type="match status" value="2"/>
</dbReference>
<evidence type="ECO:0000313" key="9">
    <source>
        <dbReference type="Proteomes" id="UP001497453"/>
    </source>
</evidence>
<keyword evidence="4" id="KW-0862">Zinc</keyword>
<dbReference type="Pfam" id="PF00096">
    <property type="entry name" value="zf-C2H2"/>
    <property type="match status" value="2"/>
</dbReference>
<protein>
    <recommendedName>
        <fullName evidence="7">C2H2-type domain-containing protein</fullName>
    </recommendedName>
</protein>
<evidence type="ECO:0000256" key="1">
    <source>
        <dbReference type="ARBA" id="ARBA00022723"/>
    </source>
</evidence>
<feature type="compositionally biased region" description="Polar residues" evidence="6">
    <location>
        <begin position="304"/>
        <end position="321"/>
    </location>
</feature>
<proteinExistence type="predicted"/>
<keyword evidence="9" id="KW-1185">Reference proteome</keyword>